<dbReference type="Pfam" id="PF01814">
    <property type="entry name" value="Hemerythrin"/>
    <property type="match status" value="1"/>
</dbReference>
<feature type="domain" description="Hemerythrin-like" evidence="1">
    <location>
        <begin position="4"/>
        <end position="135"/>
    </location>
</feature>
<reference evidence="3 4" key="3">
    <citation type="journal article" name="Genome Announc.">
        <title>Improved Draft Genome Sequence of Clostridium pasteurianum Strain ATCC 6013 (DSM 525) Using a Hybrid Next-Generation Sequencing Approach.</title>
        <authorList>
            <person name="Pyne M.E."/>
            <person name="Utturkar S."/>
            <person name="Brown S.D."/>
            <person name="Moo-Young M."/>
            <person name="Chung D.A."/>
            <person name="Chou C.P."/>
        </authorList>
    </citation>
    <scope>NUCLEOTIDE SEQUENCE [LARGE SCALE GENOMIC DNA]</scope>
    <source>
        <strain evidence="3 4">ATCC 6013</strain>
    </source>
</reference>
<evidence type="ECO:0000313" key="3">
    <source>
        <dbReference type="EMBL" id="KRU12661.1"/>
    </source>
</evidence>
<dbReference type="KEGG" id="cpat:CLPA_c12440"/>
<name>A0A0H3J1Q5_CLOPA</name>
<dbReference type="KEGG" id="cpae:CPAST_c12440"/>
<dbReference type="AlphaFoldDB" id="A0A0H3J1Q5"/>
<sequence length="136" mass="16311">MFYINNLERQHLGIVDEMNKIENYIKEKDFNKNIKYITKSINLLSGKLKVHLQSEDKFLYPYLIKNGDTNMKNLAKKYINDMGNISERFQKYKDKFNTENKFKASIDKFVVETNDIFKLLKNRLNSEDEKLYPLIK</sequence>
<dbReference type="InterPro" id="IPR012312">
    <property type="entry name" value="Hemerythrin-like"/>
</dbReference>
<evidence type="ECO:0000313" key="4">
    <source>
        <dbReference type="Proteomes" id="UP000028042"/>
    </source>
</evidence>
<accession>A0A0H3J1Q5</accession>
<keyword evidence="5" id="KW-1185">Reference proteome</keyword>
<dbReference type="Proteomes" id="UP000028042">
    <property type="component" value="Unassembled WGS sequence"/>
</dbReference>
<dbReference type="Proteomes" id="UP000030905">
    <property type="component" value="Chromosome"/>
</dbReference>
<proteinExistence type="predicted"/>
<reference evidence="2 5" key="1">
    <citation type="journal article" date="2015" name="Genome Announc.">
        <title>Complete Genome Sequence of the Nitrogen-Fixing and Solvent-Producing Clostridium pasteurianum DSM 525.</title>
        <authorList>
            <person name="Poehlein A."/>
            <person name="Grosse-Honebrink A."/>
            <person name="Zhang Y."/>
            <person name="Minton N.P."/>
            <person name="Daniel R."/>
        </authorList>
    </citation>
    <scope>NUCLEOTIDE SEQUENCE [LARGE SCALE GENOMIC DNA]</scope>
    <source>
        <strain evidence="2">DSM 525</strain>
        <strain evidence="5">DSM 525 / ATCC 6013</strain>
    </source>
</reference>
<dbReference type="Gene3D" id="1.20.120.520">
    <property type="entry name" value="nmb1532 protein domain like"/>
    <property type="match status" value="1"/>
</dbReference>
<dbReference type="eggNOG" id="COG2846">
    <property type="taxonomic scope" value="Bacteria"/>
</dbReference>
<dbReference type="GeneID" id="93073428"/>
<evidence type="ECO:0000259" key="1">
    <source>
        <dbReference type="Pfam" id="PF01814"/>
    </source>
</evidence>
<dbReference type="EMBL" id="JPGY02000001">
    <property type="protein sequence ID" value="KRU12661.1"/>
    <property type="molecule type" value="Genomic_DNA"/>
</dbReference>
<gene>
    <name evidence="2" type="ORF">CLPA_c12440</name>
    <name evidence="3" type="ORF">CP6013_01909</name>
</gene>
<dbReference type="RefSeq" id="WP_003446099.1">
    <property type="nucleotide sequence ID" value="NZ_ANZB01000009.1"/>
</dbReference>
<evidence type="ECO:0000313" key="5">
    <source>
        <dbReference type="Proteomes" id="UP000030905"/>
    </source>
</evidence>
<reference evidence="3" key="2">
    <citation type="submission" date="2015-10" db="EMBL/GenBank/DDBJ databases">
        <title>Improved Draft Genome Sequence of Clostridium pasteurianum Strain ATCC 6013 (DSM 525) Using a Hybrid Next-Generation Sequencing Approach.</title>
        <authorList>
            <person name="Pyne M.E."/>
            <person name="Utturkar S.M."/>
            <person name="Brown S.D."/>
            <person name="Moo-Young M."/>
            <person name="Chung D.A."/>
            <person name="Chou P.C."/>
        </authorList>
    </citation>
    <scope>NUCLEOTIDE SEQUENCE</scope>
    <source>
        <strain evidence="3">ATCC 6013</strain>
    </source>
</reference>
<organism evidence="2 5">
    <name type="scientific">Clostridium pasteurianum DSM 525 = ATCC 6013</name>
    <dbReference type="NCBI Taxonomy" id="1262449"/>
    <lineage>
        <taxon>Bacteria</taxon>
        <taxon>Bacillati</taxon>
        <taxon>Bacillota</taxon>
        <taxon>Clostridia</taxon>
        <taxon>Eubacteriales</taxon>
        <taxon>Clostridiaceae</taxon>
        <taxon>Clostridium</taxon>
    </lineage>
</organism>
<evidence type="ECO:0000313" key="2">
    <source>
        <dbReference type="EMBL" id="AJA51332.1"/>
    </source>
</evidence>
<dbReference type="PATRIC" id="fig|1262449.3.peg.2664"/>
<dbReference type="EMBL" id="CP009268">
    <property type="protein sequence ID" value="AJA51332.1"/>
    <property type="molecule type" value="Genomic_DNA"/>
</dbReference>
<protein>
    <submittedName>
        <fullName evidence="3">Hemerythrin HHE cation binding domain protein</fullName>
    </submittedName>
</protein>